<reference evidence="1" key="2">
    <citation type="submission" date="2019-07" db="EMBL/GenBank/DDBJ databases">
        <authorList>
            <person name="Seetharam A."/>
            <person name="Woodhouse M."/>
            <person name="Cannon E."/>
        </authorList>
    </citation>
    <scope>NUCLEOTIDE SEQUENCE [LARGE SCALE GENOMIC DNA]</scope>
    <source>
        <strain evidence="1">cv. B73</strain>
    </source>
</reference>
<sequence>MWLRELTSRLLREVDGVLFTAQQNSKPAARGAVEAAAHFVEHPAHIGKEQGKELCAGLLFLDRRAGRRDLDAVAAGIAAFRRGATHRGAELLGADHGDEEQGRHGRERWTSCCSPWSRGEALLLFVRARAWEKESRGAARGRRAPWLGRRASSLSRASAPGELLPALAAR</sequence>
<reference evidence="1" key="3">
    <citation type="submission" date="2021-05" db="UniProtKB">
        <authorList>
            <consortium name="EnsemblPlants"/>
        </authorList>
    </citation>
    <scope>IDENTIFICATION</scope>
    <source>
        <strain evidence="1">cv. B73</strain>
    </source>
</reference>
<keyword evidence="2" id="KW-1185">Reference proteome</keyword>
<dbReference type="AlphaFoldDB" id="A0A804Q7Y8"/>
<accession>A0A804Q7Y8</accession>
<dbReference type="InParanoid" id="A0A804Q7Y8"/>
<reference evidence="2" key="1">
    <citation type="submission" date="2015-12" db="EMBL/GenBank/DDBJ databases">
        <title>Update maize B73 reference genome by single molecule sequencing technologies.</title>
        <authorList>
            <consortium name="Maize Genome Sequencing Project"/>
            <person name="Ware D."/>
        </authorList>
    </citation>
    <scope>NUCLEOTIDE SEQUENCE [LARGE SCALE GENOMIC DNA]</scope>
    <source>
        <strain evidence="2">cv. B73</strain>
    </source>
</reference>
<organism evidence="1 2">
    <name type="scientific">Zea mays</name>
    <name type="common">Maize</name>
    <dbReference type="NCBI Taxonomy" id="4577"/>
    <lineage>
        <taxon>Eukaryota</taxon>
        <taxon>Viridiplantae</taxon>
        <taxon>Streptophyta</taxon>
        <taxon>Embryophyta</taxon>
        <taxon>Tracheophyta</taxon>
        <taxon>Spermatophyta</taxon>
        <taxon>Magnoliopsida</taxon>
        <taxon>Liliopsida</taxon>
        <taxon>Poales</taxon>
        <taxon>Poaceae</taxon>
        <taxon>PACMAD clade</taxon>
        <taxon>Panicoideae</taxon>
        <taxon>Andropogonodae</taxon>
        <taxon>Andropogoneae</taxon>
        <taxon>Tripsacinae</taxon>
        <taxon>Zea</taxon>
    </lineage>
</organism>
<proteinExistence type="predicted"/>
<evidence type="ECO:0000313" key="2">
    <source>
        <dbReference type="Proteomes" id="UP000007305"/>
    </source>
</evidence>
<dbReference type="EnsemblPlants" id="Zm00001eb303880_T001">
    <property type="protein sequence ID" value="Zm00001eb303880_P001"/>
    <property type="gene ID" value="Zm00001eb303880"/>
</dbReference>
<dbReference type="Proteomes" id="UP000007305">
    <property type="component" value="Chromosome 7"/>
</dbReference>
<evidence type="ECO:0000313" key="1">
    <source>
        <dbReference type="EnsemblPlants" id="Zm00001eb303880_P001"/>
    </source>
</evidence>
<protein>
    <submittedName>
        <fullName evidence="1">Uncharacterized protein</fullName>
    </submittedName>
</protein>
<dbReference type="Gramene" id="Zm00001eb303880_T001">
    <property type="protein sequence ID" value="Zm00001eb303880_P001"/>
    <property type="gene ID" value="Zm00001eb303880"/>
</dbReference>
<name>A0A804Q7Y8_MAIZE</name>